<sequence length="463" mass="51448">APWPVSMPVTREKPGRLAAHYVLIEHDSGFALTNQPYRITLDDGRVVHGVTNTLGETRLVTSNTPTFATIELLAASEPDKVIAMSKGVVIREADQPFAGAIPNAEKRSVQVAAKAVTTPSQGATTEDKPPEFVSCDPMNFGLRFHHFVNGARQGDAPAGMSMRRDVEYPVTKAYTAAIKSALKAIDWAGMVWPLTPKLRSMIQSAVIGKLGDALGSGPFGLRQESSESSKGAGVIPRIEIVSPDWAIRYNLRQDVSAAFIAEDWLIAINESEIARIIEARHRQSFLDDRLRAFADTLYHECRHCQQYFWMLSILKHFPDDYLDLTAIRDVYSSSTLKSALATAGNTSLPNDQRVHIGLHTMLVFHYYWLISYVQDKPGWEYVKRDIPVALKKVCDLLKVTPEVARKMAQFETGYRSQLHEEDAYACAEVVQAYWKNPDDPLVRNPGTCTAQYADAVRAVGARN</sequence>
<proteinExistence type="predicted"/>
<dbReference type="Proteomes" id="UP001431019">
    <property type="component" value="Unassembled WGS sequence"/>
</dbReference>
<reference evidence="1 2" key="1">
    <citation type="submission" date="2021-11" db="EMBL/GenBank/DDBJ databases">
        <authorList>
            <person name="Oh E.-T."/>
            <person name="Kim S.-B."/>
        </authorList>
    </citation>
    <scope>NUCLEOTIDE SEQUENCE [LARGE SCALE GENOMIC DNA]</scope>
    <source>
        <strain evidence="1 2">MMS20-SJTR3</strain>
    </source>
</reference>
<dbReference type="EMBL" id="JAJITD010000002">
    <property type="protein sequence ID" value="MCC8391660.1"/>
    <property type="molecule type" value="Genomic_DNA"/>
</dbReference>
<protein>
    <submittedName>
        <fullName evidence="1">Type VI secretion system tip protein VgrG</fullName>
    </submittedName>
</protein>
<keyword evidence="2" id="KW-1185">Reference proteome</keyword>
<name>A0ABS8JP24_9BURK</name>
<evidence type="ECO:0000313" key="2">
    <source>
        <dbReference type="Proteomes" id="UP001431019"/>
    </source>
</evidence>
<accession>A0ABS8JP24</accession>
<evidence type="ECO:0000313" key="1">
    <source>
        <dbReference type="EMBL" id="MCC8391660.1"/>
    </source>
</evidence>
<comment type="caution">
    <text evidence="1">The sequence shown here is derived from an EMBL/GenBank/DDBJ whole genome shotgun (WGS) entry which is preliminary data.</text>
</comment>
<gene>
    <name evidence="1" type="ORF">LJ656_03585</name>
</gene>
<feature type="non-terminal residue" evidence="1">
    <location>
        <position position="1"/>
    </location>
</feature>
<organism evidence="1 2">
    <name type="scientific">Paraburkholderia sejongensis</name>
    <dbReference type="NCBI Taxonomy" id="2886946"/>
    <lineage>
        <taxon>Bacteria</taxon>
        <taxon>Pseudomonadati</taxon>
        <taxon>Pseudomonadota</taxon>
        <taxon>Betaproteobacteria</taxon>
        <taxon>Burkholderiales</taxon>
        <taxon>Burkholderiaceae</taxon>
        <taxon>Paraburkholderia</taxon>
    </lineage>
</organism>